<gene>
    <name evidence="1" type="ORF">LCGC14_0653420</name>
</gene>
<evidence type="ECO:0000313" key="1">
    <source>
        <dbReference type="EMBL" id="KKN48395.1"/>
    </source>
</evidence>
<proteinExistence type="predicted"/>
<accession>A0A0F9QVP5</accession>
<organism evidence="1">
    <name type="scientific">marine sediment metagenome</name>
    <dbReference type="NCBI Taxonomy" id="412755"/>
    <lineage>
        <taxon>unclassified sequences</taxon>
        <taxon>metagenomes</taxon>
        <taxon>ecological metagenomes</taxon>
    </lineage>
</organism>
<dbReference type="AlphaFoldDB" id="A0A0F9QVP5"/>
<dbReference type="EMBL" id="LAZR01001224">
    <property type="protein sequence ID" value="KKN48395.1"/>
    <property type="molecule type" value="Genomic_DNA"/>
</dbReference>
<sequence>MKKSKYDKITIWRIVLETETGEKIEFDTDIPLSISDRIDDMVREFYETTF</sequence>
<protein>
    <submittedName>
        <fullName evidence="1">Uncharacterized protein</fullName>
    </submittedName>
</protein>
<comment type="caution">
    <text evidence="1">The sequence shown here is derived from an EMBL/GenBank/DDBJ whole genome shotgun (WGS) entry which is preliminary data.</text>
</comment>
<name>A0A0F9QVP5_9ZZZZ</name>
<reference evidence="1" key="1">
    <citation type="journal article" date="2015" name="Nature">
        <title>Complex archaea that bridge the gap between prokaryotes and eukaryotes.</title>
        <authorList>
            <person name="Spang A."/>
            <person name="Saw J.H."/>
            <person name="Jorgensen S.L."/>
            <person name="Zaremba-Niedzwiedzka K."/>
            <person name="Martijn J."/>
            <person name="Lind A.E."/>
            <person name="van Eijk R."/>
            <person name="Schleper C."/>
            <person name="Guy L."/>
            <person name="Ettema T.J."/>
        </authorList>
    </citation>
    <scope>NUCLEOTIDE SEQUENCE</scope>
</reference>